<feature type="non-terminal residue" evidence="2">
    <location>
        <position position="70"/>
    </location>
</feature>
<dbReference type="EMBL" id="BTSX01000006">
    <property type="protein sequence ID" value="GMT06236.1"/>
    <property type="molecule type" value="Genomic_DNA"/>
</dbReference>
<keyword evidence="3" id="KW-1185">Reference proteome</keyword>
<reference evidence="2" key="1">
    <citation type="submission" date="2023-10" db="EMBL/GenBank/DDBJ databases">
        <title>Genome assembly of Pristionchus species.</title>
        <authorList>
            <person name="Yoshida K."/>
            <person name="Sommer R.J."/>
        </authorList>
    </citation>
    <scope>NUCLEOTIDE SEQUENCE</scope>
    <source>
        <strain evidence="2">RS0144</strain>
    </source>
</reference>
<dbReference type="Pfam" id="PF00079">
    <property type="entry name" value="Serpin"/>
    <property type="match status" value="1"/>
</dbReference>
<proteinExistence type="predicted"/>
<evidence type="ECO:0000313" key="3">
    <source>
        <dbReference type="Proteomes" id="UP001432027"/>
    </source>
</evidence>
<dbReference type="AlphaFoldDB" id="A0AAV5UGR0"/>
<comment type="caution">
    <text evidence="2">The sequence shown here is derived from an EMBL/GenBank/DDBJ whole genome shotgun (WGS) entry which is preliminary data.</text>
</comment>
<accession>A0AAV5UGR0</accession>
<dbReference type="InterPro" id="IPR036186">
    <property type="entry name" value="Serpin_sf"/>
</dbReference>
<evidence type="ECO:0000259" key="1">
    <source>
        <dbReference type="Pfam" id="PF00079"/>
    </source>
</evidence>
<dbReference type="Proteomes" id="UP001432027">
    <property type="component" value="Unassembled WGS sequence"/>
</dbReference>
<dbReference type="SUPFAM" id="SSF56574">
    <property type="entry name" value="Serpins"/>
    <property type="match status" value="1"/>
</dbReference>
<organism evidence="2 3">
    <name type="scientific">Pristionchus entomophagus</name>
    <dbReference type="NCBI Taxonomy" id="358040"/>
    <lineage>
        <taxon>Eukaryota</taxon>
        <taxon>Metazoa</taxon>
        <taxon>Ecdysozoa</taxon>
        <taxon>Nematoda</taxon>
        <taxon>Chromadorea</taxon>
        <taxon>Rhabditida</taxon>
        <taxon>Rhabditina</taxon>
        <taxon>Diplogasteromorpha</taxon>
        <taxon>Diplogasteroidea</taxon>
        <taxon>Neodiplogasteridae</taxon>
        <taxon>Pristionchus</taxon>
    </lineage>
</organism>
<protein>
    <recommendedName>
        <fullName evidence="1">Serpin domain-containing protein</fullName>
    </recommendedName>
</protein>
<sequence>QCKNDIGTVLVLPYKNDNYNFFFVMPKESSNIEKMRNELTGGELVKLLQYAEMKPYRIYVPKFKIESNMD</sequence>
<feature type="domain" description="Serpin" evidence="1">
    <location>
        <begin position="8"/>
        <end position="70"/>
    </location>
</feature>
<dbReference type="InterPro" id="IPR042185">
    <property type="entry name" value="Serpin_sf_2"/>
</dbReference>
<feature type="non-terminal residue" evidence="2">
    <location>
        <position position="1"/>
    </location>
</feature>
<name>A0AAV5UGR0_9BILA</name>
<gene>
    <name evidence="2" type="ORF">PENTCL1PPCAC_28410</name>
</gene>
<dbReference type="InterPro" id="IPR023796">
    <property type="entry name" value="Serpin_dom"/>
</dbReference>
<evidence type="ECO:0000313" key="2">
    <source>
        <dbReference type="EMBL" id="GMT06236.1"/>
    </source>
</evidence>
<dbReference type="Gene3D" id="2.30.39.10">
    <property type="entry name" value="Alpha-1-antitrypsin, domain 1"/>
    <property type="match status" value="1"/>
</dbReference>